<evidence type="ECO:0000256" key="2">
    <source>
        <dbReference type="ARBA" id="ARBA00022980"/>
    </source>
</evidence>
<proteinExistence type="inferred from homology"/>
<dbReference type="PRINTS" id="PR00064">
    <property type="entry name" value="RIBOSOMALL35"/>
</dbReference>
<reference evidence="8 9" key="1">
    <citation type="submission" date="2019-03" db="EMBL/GenBank/DDBJ databases">
        <title>Subsurface microbial communities from deep shales in Ohio and West Virginia, USA.</title>
        <authorList>
            <person name="Wrighton K."/>
        </authorList>
    </citation>
    <scope>NUCLEOTIDE SEQUENCE [LARGE SCALE GENOMIC DNA]</scope>
    <source>
        <strain evidence="8 9">MSL 6dP</strain>
    </source>
</reference>
<evidence type="ECO:0000256" key="6">
    <source>
        <dbReference type="RuleBase" id="RU000568"/>
    </source>
</evidence>
<dbReference type="STRING" id="926561.GCA_000379025_01858"/>
<dbReference type="InterPro" id="IPR021137">
    <property type="entry name" value="Ribosomal_bL35-like"/>
</dbReference>
<sequence>MGKMKTHKGTKKRFKKTAKGKFKKKGKAFASHLMTNKSGNRKRKLRGGEMASKADSKRISEALPYE</sequence>
<feature type="compositionally biased region" description="Basic residues" evidence="7">
    <location>
        <begin position="1"/>
        <end position="27"/>
    </location>
</feature>
<dbReference type="AlphaFoldDB" id="A0A4V3GXQ8"/>
<keyword evidence="9" id="KW-1185">Reference proteome</keyword>
<feature type="region of interest" description="Disordered" evidence="7">
    <location>
        <begin position="1"/>
        <end position="66"/>
    </location>
</feature>
<dbReference type="GO" id="GO:0022625">
    <property type="term" value="C:cytosolic large ribosomal subunit"/>
    <property type="evidence" value="ECO:0007669"/>
    <property type="project" value="TreeGrafter"/>
</dbReference>
<comment type="caution">
    <text evidence="8">The sequence shown here is derived from an EMBL/GenBank/DDBJ whole genome shotgun (WGS) entry which is preliminary data.</text>
</comment>
<evidence type="ECO:0000313" key="9">
    <source>
        <dbReference type="Proteomes" id="UP000295832"/>
    </source>
</evidence>
<evidence type="ECO:0000256" key="1">
    <source>
        <dbReference type="ARBA" id="ARBA00006598"/>
    </source>
</evidence>
<dbReference type="GO" id="GO:0006412">
    <property type="term" value="P:translation"/>
    <property type="evidence" value="ECO:0007669"/>
    <property type="project" value="UniProtKB-UniRule"/>
</dbReference>
<dbReference type="InterPro" id="IPR001706">
    <property type="entry name" value="Ribosomal_bL35"/>
</dbReference>
<protein>
    <recommendedName>
        <fullName evidence="4 5">Large ribosomal subunit protein bL35</fullName>
    </recommendedName>
</protein>
<dbReference type="PANTHER" id="PTHR33343:SF1">
    <property type="entry name" value="LARGE RIBOSOMAL SUBUNIT PROTEIN BL35M"/>
    <property type="match status" value="1"/>
</dbReference>
<dbReference type="PANTHER" id="PTHR33343">
    <property type="entry name" value="54S RIBOSOMAL PROTEIN BL35M"/>
    <property type="match status" value="1"/>
</dbReference>
<dbReference type="RefSeq" id="WP_134117587.1">
    <property type="nucleotide sequence ID" value="NZ_SOEG01000021.1"/>
</dbReference>
<dbReference type="Proteomes" id="UP000295832">
    <property type="component" value="Unassembled WGS sequence"/>
</dbReference>
<name>A0A4V3GXQ8_9FIRM</name>
<dbReference type="HAMAP" id="MF_00514">
    <property type="entry name" value="Ribosomal_bL35"/>
    <property type="match status" value="1"/>
</dbReference>
<evidence type="ECO:0000256" key="5">
    <source>
        <dbReference type="HAMAP-Rule" id="MF_00514"/>
    </source>
</evidence>
<dbReference type="InterPro" id="IPR037229">
    <property type="entry name" value="Ribosomal_bL35_sf"/>
</dbReference>
<dbReference type="Pfam" id="PF01632">
    <property type="entry name" value="Ribosomal_L35p"/>
    <property type="match status" value="1"/>
</dbReference>
<dbReference type="FunFam" id="4.10.410.60:FF:000001">
    <property type="entry name" value="50S ribosomal protein L35"/>
    <property type="match status" value="1"/>
</dbReference>
<dbReference type="Gene3D" id="4.10.410.60">
    <property type="match status" value="1"/>
</dbReference>
<dbReference type="SUPFAM" id="SSF143034">
    <property type="entry name" value="L35p-like"/>
    <property type="match status" value="1"/>
</dbReference>
<keyword evidence="3 5" id="KW-0687">Ribonucleoprotein</keyword>
<dbReference type="GO" id="GO:0003735">
    <property type="term" value="F:structural constituent of ribosome"/>
    <property type="evidence" value="ECO:0007669"/>
    <property type="project" value="InterPro"/>
</dbReference>
<evidence type="ECO:0000313" key="8">
    <source>
        <dbReference type="EMBL" id="TDX49074.1"/>
    </source>
</evidence>
<evidence type="ECO:0000256" key="3">
    <source>
        <dbReference type="ARBA" id="ARBA00023274"/>
    </source>
</evidence>
<evidence type="ECO:0000256" key="4">
    <source>
        <dbReference type="ARBA" id="ARBA00071664"/>
    </source>
</evidence>
<keyword evidence="2 5" id="KW-0689">Ribosomal protein</keyword>
<dbReference type="EMBL" id="SOEG01000021">
    <property type="protein sequence ID" value="TDX49074.1"/>
    <property type="molecule type" value="Genomic_DNA"/>
</dbReference>
<comment type="similarity">
    <text evidence="1 5 6">Belongs to the bacterial ribosomal protein bL35 family.</text>
</comment>
<evidence type="ECO:0000256" key="7">
    <source>
        <dbReference type="SAM" id="MobiDB-lite"/>
    </source>
</evidence>
<accession>A0A4V3GXQ8</accession>
<organism evidence="8 9">
    <name type="scientific">Orenia marismortui</name>
    <dbReference type="NCBI Taxonomy" id="46469"/>
    <lineage>
        <taxon>Bacteria</taxon>
        <taxon>Bacillati</taxon>
        <taxon>Bacillota</taxon>
        <taxon>Clostridia</taxon>
        <taxon>Halanaerobiales</taxon>
        <taxon>Halobacteroidaceae</taxon>
        <taxon>Orenia</taxon>
    </lineage>
</organism>
<gene>
    <name evidence="5" type="primary">rpmI</name>
    <name evidence="8" type="ORF">C7959_12135</name>
</gene>
<dbReference type="NCBIfam" id="TIGR00001">
    <property type="entry name" value="rpmI_bact"/>
    <property type="match status" value="1"/>
</dbReference>